<dbReference type="EMBL" id="BLWD01000002">
    <property type="protein sequence ID" value="GFN09409.1"/>
    <property type="molecule type" value="Genomic_DNA"/>
</dbReference>
<keyword evidence="2" id="KW-0812">Transmembrane</keyword>
<organism evidence="3 4">
    <name type="scientific">Streptomyces microflavus</name>
    <name type="common">Streptomyces lipmanii</name>
    <dbReference type="NCBI Taxonomy" id="1919"/>
    <lineage>
        <taxon>Bacteria</taxon>
        <taxon>Bacillati</taxon>
        <taxon>Actinomycetota</taxon>
        <taxon>Actinomycetes</taxon>
        <taxon>Kitasatosporales</taxon>
        <taxon>Streptomycetaceae</taxon>
        <taxon>Streptomyces</taxon>
    </lineage>
</organism>
<feature type="compositionally biased region" description="Basic and acidic residues" evidence="1">
    <location>
        <begin position="100"/>
        <end position="110"/>
    </location>
</feature>
<accession>A0A7J0D4H6</accession>
<evidence type="ECO:0000313" key="3">
    <source>
        <dbReference type="EMBL" id="GFN09409.1"/>
    </source>
</evidence>
<feature type="transmembrane region" description="Helical" evidence="2">
    <location>
        <begin position="70"/>
        <end position="91"/>
    </location>
</feature>
<feature type="compositionally biased region" description="Basic and acidic residues" evidence="1">
    <location>
        <begin position="129"/>
        <end position="139"/>
    </location>
</feature>
<protein>
    <submittedName>
        <fullName evidence="3">Uncharacterized protein</fullName>
    </submittedName>
</protein>
<dbReference type="Proteomes" id="UP000498740">
    <property type="component" value="Unassembled WGS sequence"/>
</dbReference>
<sequence length="139" mass="15005">MAEGIAPWAAGVSAGLNSETISKWIPRVLGTALGIRTRMLKHRRFRVACVLLVAWALLVVVEWWHGGTPWPAAALSALLWACVVAATWWFVEMAQGRSARVDSGRSEHHLAGRLPPDPRTAHAPGPTEGGHDPVEAQGH</sequence>
<proteinExistence type="predicted"/>
<feature type="region of interest" description="Disordered" evidence="1">
    <location>
        <begin position="100"/>
        <end position="139"/>
    </location>
</feature>
<reference evidence="3 4" key="1">
    <citation type="submission" date="2020-05" db="EMBL/GenBank/DDBJ databases">
        <title>Whole genome shotgun sequence of Streptomyces microflavus NBRC 13062.</title>
        <authorList>
            <person name="Komaki H."/>
            <person name="Tamura T."/>
        </authorList>
    </citation>
    <scope>NUCLEOTIDE SEQUENCE [LARGE SCALE GENOMIC DNA]</scope>
    <source>
        <strain evidence="3 4">NBRC 13062</strain>
    </source>
</reference>
<feature type="transmembrane region" description="Helical" evidence="2">
    <location>
        <begin position="45"/>
        <end position="64"/>
    </location>
</feature>
<gene>
    <name evidence="3" type="ORF">Smic_79650</name>
</gene>
<keyword evidence="2" id="KW-0472">Membrane</keyword>
<comment type="caution">
    <text evidence="3">The sequence shown here is derived from an EMBL/GenBank/DDBJ whole genome shotgun (WGS) entry which is preliminary data.</text>
</comment>
<name>A0A7J0D4H6_STRMI</name>
<evidence type="ECO:0000313" key="4">
    <source>
        <dbReference type="Proteomes" id="UP000498740"/>
    </source>
</evidence>
<evidence type="ECO:0000256" key="2">
    <source>
        <dbReference type="SAM" id="Phobius"/>
    </source>
</evidence>
<dbReference type="AlphaFoldDB" id="A0A7J0D4H6"/>
<keyword evidence="2" id="KW-1133">Transmembrane helix</keyword>
<evidence type="ECO:0000256" key="1">
    <source>
        <dbReference type="SAM" id="MobiDB-lite"/>
    </source>
</evidence>